<feature type="region of interest" description="Disordered" evidence="1">
    <location>
        <begin position="1"/>
        <end position="31"/>
    </location>
</feature>
<feature type="compositionally biased region" description="Basic and acidic residues" evidence="1">
    <location>
        <begin position="14"/>
        <end position="27"/>
    </location>
</feature>
<evidence type="ECO:0000256" key="1">
    <source>
        <dbReference type="SAM" id="MobiDB-lite"/>
    </source>
</evidence>
<feature type="compositionally biased region" description="Basic residues" evidence="1">
    <location>
        <begin position="1"/>
        <end position="10"/>
    </location>
</feature>
<accession>A0A379G3P5</accession>
<dbReference type="AlphaFoldDB" id="A0A379G3P5"/>
<gene>
    <name evidence="2" type="ORF">NCTC12026_01995</name>
</gene>
<proteinExistence type="predicted"/>
<evidence type="ECO:0000313" key="2">
    <source>
        <dbReference type="EMBL" id="SUC35598.1"/>
    </source>
</evidence>
<sequence length="63" mass="7315">MDGLKVKKQGTKSTLDKSIKNTQKSDKQTNTINQPERWISSFYTLVRIMHIMLNDIHGYICLC</sequence>
<organism evidence="2 3">
    <name type="scientific">Providencia rustigianii</name>
    <dbReference type="NCBI Taxonomy" id="158850"/>
    <lineage>
        <taxon>Bacteria</taxon>
        <taxon>Pseudomonadati</taxon>
        <taxon>Pseudomonadota</taxon>
        <taxon>Gammaproteobacteria</taxon>
        <taxon>Enterobacterales</taxon>
        <taxon>Morganellaceae</taxon>
        <taxon>Providencia</taxon>
    </lineage>
</organism>
<reference evidence="2 3" key="1">
    <citation type="submission" date="2018-06" db="EMBL/GenBank/DDBJ databases">
        <authorList>
            <consortium name="Pathogen Informatics"/>
            <person name="Doyle S."/>
        </authorList>
    </citation>
    <scope>NUCLEOTIDE SEQUENCE [LARGE SCALE GENOMIC DNA]</scope>
    <source>
        <strain evidence="2 3">NCTC12026</strain>
    </source>
</reference>
<dbReference type="EMBL" id="UGUA01000002">
    <property type="protein sequence ID" value="SUC35598.1"/>
    <property type="molecule type" value="Genomic_DNA"/>
</dbReference>
<name>A0A379G3P5_9GAMM</name>
<evidence type="ECO:0000313" key="3">
    <source>
        <dbReference type="Proteomes" id="UP000255129"/>
    </source>
</evidence>
<dbReference type="Proteomes" id="UP000255129">
    <property type="component" value="Unassembled WGS sequence"/>
</dbReference>
<protein>
    <submittedName>
        <fullName evidence="2">Uncharacterized protein</fullName>
    </submittedName>
</protein>